<organism evidence="7 8">
    <name type="scientific">Toxocara canis</name>
    <name type="common">Canine roundworm</name>
    <dbReference type="NCBI Taxonomy" id="6265"/>
    <lineage>
        <taxon>Eukaryota</taxon>
        <taxon>Metazoa</taxon>
        <taxon>Ecdysozoa</taxon>
        <taxon>Nematoda</taxon>
        <taxon>Chromadorea</taxon>
        <taxon>Rhabditida</taxon>
        <taxon>Spirurina</taxon>
        <taxon>Ascaridomorpha</taxon>
        <taxon>Ascaridoidea</taxon>
        <taxon>Toxocaridae</taxon>
        <taxon>Toxocara</taxon>
    </lineage>
</organism>
<sequence>MLVEALLTICSLFIIRTEAIIGSTQNITVIGKVGCGYRAQSNVLIELREYDRFPDTDDVLARVETGNSGRFRMVGYDKEVMDIEPYLRIDHHCVNGVYRKECNASYEYPIPKKYIGRTYNMGIVNLSIVTQKHSIKCFENGKRVYF</sequence>
<evidence type="ECO:0000256" key="4">
    <source>
        <dbReference type="ARBA" id="ARBA00022729"/>
    </source>
</evidence>
<evidence type="ECO:0000256" key="1">
    <source>
        <dbReference type="ARBA" id="ARBA00004613"/>
    </source>
</evidence>
<dbReference type="InterPro" id="IPR001534">
    <property type="entry name" value="Transthyretin-like"/>
</dbReference>
<dbReference type="GO" id="GO:0005576">
    <property type="term" value="C:extracellular region"/>
    <property type="evidence" value="ECO:0007669"/>
    <property type="project" value="UniProtKB-SubCell"/>
</dbReference>
<dbReference type="AlphaFoldDB" id="A0A183UUC2"/>
<keyword evidence="3" id="KW-0964">Secreted</keyword>
<dbReference type="Proteomes" id="UP000050794">
    <property type="component" value="Unassembled WGS sequence"/>
</dbReference>
<evidence type="ECO:0000256" key="2">
    <source>
        <dbReference type="ARBA" id="ARBA00010112"/>
    </source>
</evidence>
<evidence type="ECO:0000313" key="7">
    <source>
        <dbReference type="Proteomes" id="UP000050794"/>
    </source>
</evidence>
<comment type="subcellular location">
    <subcellularLocation>
        <location evidence="1">Secreted</location>
    </subcellularLocation>
</comment>
<keyword evidence="7" id="KW-1185">Reference proteome</keyword>
<proteinExistence type="inferred from homology"/>
<evidence type="ECO:0000256" key="3">
    <source>
        <dbReference type="ARBA" id="ARBA00022525"/>
    </source>
</evidence>
<dbReference type="PANTHER" id="PTHR21700">
    <property type="entry name" value="TRANSTHYRETIN-LIKE FAMILY PROTEIN-RELATED"/>
    <property type="match status" value="1"/>
</dbReference>
<reference evidence="8" key="1">
    <citation type="submission" date="2016-06" db="UniProtKB">
        <authorList>
            <consortium name="WormBaseParasite"/>
        </authorList>
    </citation>
    <scope>IDENTIFICATION</scope>
</reference>
<dbReference type="EMBL" id="UYWY01021113">
    <property type="protein sequence ID" value="VDM43413.1"/>
    <property type="molecule type" value="Genomic_DNA"/>
</dbReference>
<evidence type="ECO:0000313" key="8">
    <source>
        <dbReference type="WBParaSite" id="TCNE_0001209201-mRNA-1"/>
    </source>
</evidence>
<feature type="signal peptide" evidence="5">
    <location>
        <begin position="1"/>
        <end position="19"/>
    </location>
</feature>
<accession>A0A183UUC2</accession>
<dbReference type="PANTHER" id="PTHR21700:SF30">
    <property type="entry name" value="TRANSTHYRETIN-LIKE FAMILY PROTEIN"/>
    <property type="match status" value="1"/>
</dbReference>
<feature type="chain" id="PRO_5044553443" evidence="5">
    <location>
        <begin position="20"/>
        <end position="146"/>
    </location>
</feature>
<keyword evidence="4 5" id="KW-0732">Signal</keyword>
<dbReference type="WBParaSite" id="TCNE_0001209201-mRNA-1">
    <property type="protein sequence ID" value="TCNE_0001209201-mRNA-1"/>
    <property type="gene ID" value="TCNE_0001209201"/>
</dbReference>
<dbReference type="InterPro" id="IPR038479">
    <property type="entry name" value="Transthyretin-like_sf"/>
</dbReference>
<evidence type="ECO:0000313" key="6">
    <source>
        <dbReference type="EMBL" id="VDM43413.1"/>
    </source>
</evidence>
<gene>
    <name evidence="6" type="ORF">TCNE_LOCUS12092</name>
</gene>
<dbReference type="Gene3D" id="2.60.40.3330">
    <property type="match status" value="1"/>
</dbReference>
<dbReference type="GO" id="GO:0009986">
    <property type="term" value="C:cell surface"/>
    <property type="evidence" value="ECO:0007669"/>
    <property type="project" value="InterPro"/>
</dbReference>
<reference evidence="6 7" key="2">
    <citation type="submission" date="2018-11" db="EMBL/GenBank/DDBJ databases">
        <authorList>
            <consortium name="Pathogen Informatics"/>
        </authorList>
    </citation>
    <scope>NUCLEOTIDE SEQUENCE [LARGE SCALE GENOMIC DNA]</scope>
</reference>
<dbReference type="Pfam" id="PF01060">
    <property type="entry name" value="TTR-52"/>
    <property type="match status" value="1"/>
</dbReference>
<evidence type="ECO:0000256" key="5">
    <source>
        <dbReference type="SAM" id="SignalP"/>
    </source>
</evidence>
<protein>
    <submittedName>
        <fullName evidence="8">Transthyretin-like family protein</fullName>
    </submittedName>
</protein>
<name>A0A183UUC2_TOXCA</name>
<comment type="similarity">
    <text evidence="2">Belongs to the nematode transthyretin-like family.</text>
</comment>